<evidence type="ECO:0000313" key="2">
    <source>
        <dbReference type="Proteomes" id="UP000663848"/>
    </source>
</evidence>
<feature type="non-terminal residue" evidence="1">
    <location>
        <position position="93"/>
    </location>
</feature>
<comment type="caution">
    <text evidence="1">The sequence shown here is derived from an EMBL/GenBank/DDBJ whole genome shotgun (WGS) entry which is preliminary data.</text>
</comment>
<dbReference type="EMBL" id="CAJOBR010027224">
    <property type="protein sequence ID" value="CAF4975225.1"/>
    <property type="molecule type" value="Genomic_DNA"/>
</dbReference>
<organism evidence="1 2">
    <name type="scientific">Rotaria socialis</name>
    <dbReference type="NCBI Taxonomy" id="392032"/>
    <lineage>
        <taxon>Eukaryota</taxon>
        <taxon>Metazoa</taxon>
        <taxon>Spiralia</taxon>
        <taxon>Gnathifera</taxon>
        <taxon>Rotifera</taxon>
        <taxon>Eurotatoria</taxon>
        <taxon>Bdelloidea</taxon>
        <taxon>Philodinida</taxon>
        <taxon>Philodinidae</taxon>
        <taxon>Rotaria</taxon>
    </lineage>
</organism>
<protein>
    <submittedName>
        <fullName evidence="1">Uncharacterized protein</fullName>
    </submittedName>
</protein>
<dbReference type="AlphaFoldDB" id="A0A821Z9Q4"/>
<sequence>HQTQLHQQQQLTNLSDQTKLLTTTTERAELVTMNKAFDSKLDDLKMCMDLINRHYQALYRTLGDLEQIDKSETTVNIIKSVNERATLFRITST</sequence>
<dbReference type="Proteomes" id="UP000663848">
    <property type="component" value="Unassembled WGS sequence"/>
</dbReference>
<feature type="non-terminal residue" evidence="1">
    <location>
        <position position="1"/>
    </location>
</feature>
<name>A0A821Z9Q4_9BILA</name>
<accession>A0A821Z9Q4</accession>
<gene>
    <name evidence="1" type="ORF">QYT958_LOCUS35605</name>
</gene>
<proteinExistence type="predicted"/>
<evidence type="ECO:0000313" key="1">
    <source>
        <dbReference type="EMBL" id="CAF4975225.1"/>
    </source>
</evidence>
<reference evidence="1" key="1">
    <citation type="submission" date="2021-02" db="EMBL/GenBank/DDBJ databases">
        <authorList>
            <person name="Nowell W R."/>
        </authorList>
    </citation>
    <scope>NUCLEOTIDE SEQUENCE</scope>
</reference>